<dbReference type="AlphaFoldDB" id="A0AAN4YKL3"/>
<dbReference type="SUPFAM" id="SSF51445">
    <property type="entry name" value="(Trans)glycosidases"/>
    <property type="match status" value="1"/>
</dbReference>
<dbReference type="GO" id="GO:0009277">
    <property type="term" value="C:fungal-type cell wall"/>
    <property type="evidence" value="ECO:0007669"/>
    <property type="project" value="TreeGrafter"/>
</dbReference>
<organism evidence="2 3">
    <name type="scientific">Aspergillus oryzae</name>
    <name type="common">Yellow koji mold</name>
    <dbReference type="NCBI Taxonomy" id="5062"/>
    <lineage>
        <taxon>Eukaryota</taxon>
        <taxon>Fungi</taxon>
        <taxon>Dikarya</taxon>
        <taxon>Ascomycota</taxon>
        <taxon>Pezizomycotina</taxon>
        <taxon>Eurotiomycetes</taxon>
        <taxon>Eurotiomycetidae</taxon>
        <taxon>Eurotiales</taxon>
        <taxon>Aspergillaceae</taxon>
        <taxon>Aspergillus</taxon>
        <taxon>Aspergillus subgen. Circumdati</taxon>
    </lineage>
</organism>
<sequence length="138" mass="15517">MKWGFTGPLLALLAATAAGWPYDESLVDYNLNVNKDTTNPAEYTHAEWKGHEYNPSPKSWRFPFYTLFIDRFVNGDPTNDNINGSLFEHDLNSNQMRHGGDAAGLVDTLDYLQGMGIKVGSNDLRVVSCYWCLPHMAD</sequence>
<feature type="chain" id="PRO_5042886861" evidence="1">
    <location>
        <begin position="20"/>
        <end position="138"/>
    </location>
</feature>
<dbReference type="InterPro" id="IPR058655">
    <property type="entry name" value="Mok11-14/Ags1-like"/>
</dbReference>
<dbReference type="Gene3D" id="3.20.20.80">
    <property type="entry name" value="Glycosidases"/>
    <property type="match status" value="1"/>
</dbReference>
<evidence type="ECO:0000313" key="2">
    <source>
        <dbReference type="EMBL" id="GMG28826.1"/>
    </source>
</evidence>
<dbReference type="Proteomes" id="UP001165205">
    <property type="component" value="Unassembled WGS sequence"/>
</dbReference>
<reference evidence="2" key="1">
    <citation type="submission" date="2023-04" db="EMBL/GenBank/DDBJ databases">
        <title>Aspergillus oryzae NBRC 4228.</title>
        <authorList>
            <person name="Ichikawa N."/>
            <person name="Sato H."/>
            <person name="Tonouchi N."/>
        </authorList>
    </citation>
    <scope>NUCLEOTIDE SEQUENCE</scope>
    <source>
        <strain evidence="2">NBRC 4228</strain>
    </source>
</reference>
<protein>
    <submittedName>
        <fullName evidence="2">Unnamed protein product</fullName>
    </submittedName>
</protein>
<dbReference type="EMBL" id="BSYA01000049">
    <property type="protein sequence ID" value="GMG28826.1"/>
    <property type="molecule type" value="Genomic_DNA"/>
</dbReference>
<name>A0AAN4YKL3_ASPOZ</name>
<gene>
    <name evidence="2" type="ORF">Aory04_000517800</name>
</gene>
<accession>A0AAN4YKL3</accession>
<evidence type="ECO:0000256" key="1">
    <source>
        <dbReference type="SAM" id="SignalP"/>
    </source>
</evidence>
<proteinExistence type="predicted"/>
<dbReference type="GO" id="GO:0070600">
    <property type="term" value="P:fungal-type cell wall (1-&gt;3)-alpha-glucan biosynthetic process"/>
    <property type="evidence" value="ECO:0007669"/>
    <property type="project" value="TreeGrafter"/>
</dbReference>
<feature type="signal peptide" evidence="1">
    <location>
        <begin position="1"/>
        <end position="19"/>
    </location>
</feature>
<dbReference type="GO" id="GO:0047657">
    <property type="term" value="F:alpha-1,3-glucan synthase activity"/>
    <property type="evidence" value="ECO:0007669"/>
    <property type="project" value="TreeGrafter"/>
</dbReference>
<comment type="caution">
    <text evidence="2">The sequence shown here is derived from an EMBL/GenBank/DDBJ whole genome shotgun (WGS) entry which is preliminary data.</text>
</comment>
<keyword evidence="1" id="KW-0732">Signal</keyword>
<dbReference type="PANTHER" id="PTHR47182">
    <property type="entry name" value="CELL WALL ALPHA-1,3-GLUCAN SYNTHASE AGS1-RELATED"/>
    <property type="match status" value="1"/>
</dbReference>
<dbReference type="PANTHER" id="PTHR47182:SF2">
    <property type="entry name" value="CELL WALL ALPHA-1,3-GLUCAN SYNTHASE AGS1"/>
    <property type="match status" value="1"/>
</dbReference>
<evidence type="ECO:0000313" key="3">
    <source>
        <dbReference type="Proteomes" id="UP001165205"/>
    </source>
</evidence>
<dbReference type="InterPro" id="IPR017853">
    <property type="entry name" value="GH"/>
</dbReference>